<keyword evidence="1" id="KW-0808">Transferase</keyword>
<proteinExistence type="predicted"/>
<protein>
    <submittedName>
        <fullName evidence="1">Glycosyl transferase</fullName>
    </submittedName>
</protein>
<comment type="caution">
    <text evidence="1">The sequence shown here is derived from an EMBL/GenBank/DDBJ whole genome shotgun (WGS) entry which is preliminary data.</text>
</comment>
<dbReference type="RefSeq" id="WP_126229006.1">
    <property type="nucleotide sequence ID" value="NZ_PRCN01000002.1"/>
</dbReference>
<dbReference type="EMBL" id="PRCK01000003">
    <property type="protein sequence ID" value="RTJ95710.1"/>
    <property type="molecule type" value="Genomic_DNA"/>
</dbReference>
<organism evidence="1 2">
    <name type="scientific">Campylobacter jejuni</name>
    <dbReference type="NCBI Taxonomy" id="197"/>
    <lineage>
        <taxon>Bacteria</taxon>
        <taxon>Pseudomonadati</taxon>
        <taxon>Campylobacterota</taxon>
        <taxon>Epsilonproteobacteria</taxon>
        <taxon>Campylobacterales</taxon>
        <taxon>Campylobacteraceae</taxon>
        <taxon>Campylobacter</taxon>
    </lineage>
</organism>
<dbReference type="AlphaFoldDB" id="A0A431D234"/>
<evidence type="ECO:0000313" key="1">
    <source>
        <dbReference type="EMBL" id="RTJ95710.1"/>
    </source>
</evidence>
<sequence>MYNPNSAIERIKNHLAYKLGQAMIDFANNGGGYIALFKKLYKIKKQHKKEQKIYKQTIQVFPQLKYPSLETCPDYSESLRYKFHLSYMLGEVLIKADMNKFKDGYFFLFKNIEQTKKDYKIIKEILDLSKKFEENIYIILAENKNLFMCNLDNLKIILDLHKNYIPALKVIFQNFNYTLNHLEMIQEWLLSSDFKQRFQGVNHPYPSLLDPKKLNDQAEKINYHNISGELAWKMNLPLPENYKLIWLRLDGSGSVAYKKFFKLCNVNIVNIDHDAHLGKIAYYQSYINLIKHRNDFNMIVISEYFDDEVDKFCKLISKKVSAICNVRDPIERIKHGLNHLCDWTCDSNIKEISLYSNVEQLFPPLKYLDIDIIENKIVYTYSKKPSLKCIYDYIRKDGWRYIGVNFHKRDFKIQHALENITYIDMNAISSKNCFDTFIKLSLKFGFSKPSVKDRYKFENRINNNTGEFIHLPVILNIFNENDFDMSINPIKVIITLVQRVDKIDDFINITNELYDGVLEHKDLVLLISKIDYQRLMLYNNLMAKAKIFLSDYIKHLNEWNKNIQDNHINIQDIFSFFKYNVDLMKEIKQSLDLSLINLKFQNPEIIESWKYYQKFEQMCNEI</sequence>
<dbReference type="GO" id="GO:0016740">
    <property type="term" value="F:transferase activity"/>
    <property type="evidence" value="ECO:0007669"/>
    <property type="project" value="UniProtKB-KW"/>
</dbReference>
<dbReference type="Pfam" id="PF11186">
    <property type="entry name" value="DUF2972"/>
    <property type="match status" value="1"/>
</dbReference>
<gene>
    <name evidence="1" type="ORF">C3H42_04470</name>
</gene>
<reference evidence="1 2" key="1">
    <citation type="journal article" date="2019" name="Appl. Environ. Microbiol.">
        <title>Population genetics and characterization of Campylobacter jejuni isolates in western jackdaws and game birds in Finland.</title>
        <authorList>
            <person name="Kovanen S."/>
            <person name="Rossi M."/>
            <person name="Pohja-Mykra M."/>
            <person name="Nieminen T."/>
            <person name="Raunio-Saarnisto M."/>
            <person name="Sauvala M."/>
            <person name="Fredriksson-Ahomaa M."/>
            <person name="Hanninen M.L."/>
            <person name="Kivisto R."/>
        </authorList>
    </citation>
    <scope>NUCLEOTIDE SEQUENCE [LARGE SCALE GENOMIC DNA]</scope>
    <source>
        <strain evidence="1 2">CB296</strain>
    </source>
</reference>
<evidence type="ECO:0000313" key="2">
    <source>
        <dbReference type="Proteomes" id="UP000287237"/>
    </source>
</evidence>
<dbReference type="InterPro" id="IPR021353">
    <property type="entry name" value="DUF2972"/>
</dbReference>
<name>A0A431D234_CAMJU</name>
<dbReference type="Proteomes" id="UP000287237">
    <property type="component" value="Unassembled WGS sequence"/>
</dbReference>
<accession>A0A431D234</accession>